<evidence type="ECO:0000256" key="1">
    <source>
        <dbReference type="SAM" id="MobiDB-lite"/>
    </source>
</evidence>
<feature type="region of interest" description="Disordered" evidence="1">
    <location>
        <begin position="203"/>
        <end position="251"/>
    </location>
</feature>
<dbReference type="Proteomes" id="UP000267821">
    <property type="component" value="Unassembled WGS sequence"/>
</dbReference>
<name>A0A3N4LF85_9PEZI</name>
<reference evidence="2 3" key="1">
    <citation type="journal article" date="2018" name="Nat. Ecol. Evol.">
        <title>Pezizomycetes genomes reveal the molecular basis of ectomycorrhizal truffle lifestyle.</title>
        <authorList>
            <person name="Murat C."/>
            <person name="Payen T."/>
            <person name="Noel B."/>
            <person name="Kuo A."/>
            <person name="Morin E."/>
            <person name="Chen J."/>
            <person name="Kohler A."/>
            <person name="Krizsan K."/>
            <person name="Balestrini R."/>
            <person name="Da Silva C."/>
            <person name="Montanini B."/>
            <person name="Hainaut M."/>
            <person name="Levati E."/>
            <person name="Barry K.W."/>
            <person name="Belfiori B."/>
            <person name="Cichocki N."/>
            <person name="Clum A."/>
            <person name="Dockter R.B."/>
            <person name="Fauchery L."/>
            <person name="Guy J."/>
            <person name="Iotti M."/>
            <person name="Le Tacon F."/>
            <person name="Lindquist E.A."/>
            <person name="Lipzen A."/>
            <person name="Malagnac F."/>
            <person name="Mello A."/>
            <person name="Molinier V."/>
            <person name="Miyauchi S."/>
            <person name="Poulain J."/>
            <person name="Riccioni C."/>
            <person name="Rubini A."/>
            <person name="Sitrit Y."/>
            <person name="Splivallo R."/>
            <person name="Traeger S."/>
            <person name="Wang M."/>
            <person name="Zifcakova L."/>
            <person name="Wipf D."/>
            <person name="Zambonelli A."/>
            <person name="Paolocci F."/>
            <person name="Nowrousian M."/>
            <person name="Ottonello S."/>
            <person name="Baldrian P."/>
            <person name="Spatafora J.W."/>
            <person name="Henrissat B."/>
            <person name="Nagy L.G."/>
            <person name="Aury J.M."/>
            <person name="Wincker P."/>
            <person name="Grigoriev I.V."/>
            <person name="Bonfante P."/>
            <person name="Martin F.M."/>
        </authorList>
    </citation>
    <scope>NUCLEOTIDE SEQUENCE [LARGE SCALE GENOMIC DNA]</scope>
    <source>
        <strain evidence="2 3">ATCC MYA-4762</strain>
    </source>
</reference>
<sequence>MRREKLSSDHWAIKAEIECEEEEVEQGSEEKEVVDWGRLEKIVESLEKEGKESEERWYRGLQGDTPYKKLQALRAECSKKLKIIGWSKRWWDEELSAQLRITRRSRRENLGEELTQEARARRWKAQKEKLRGMIRQKKRECWQAFCEEKGAKDPWDIVKWAKDPWHLRQHMKGLADAEGRPLLDDNDKAKGLIRDHFSWKEDGRKLEEEGKEEESEEENEGGRTHLDEREAKAIEGWGRAVYQDGSENQAR</sequence>
<organism evidence="2 3">
    <name type="scientific">Terfezia boudieri ATCC MYA-4762</name>
    <dbReference type="NCBI Taxonomy" id="1051890"/>
    <lineage>
        <taxon>Eukaryota</taxon>
        <taxon>Fungi</taxon>
        <taxon>Dikarya</taxon>
        <taxon>Ascomycota</taxon>
        <taxon>Pezizomycotina</taxon>
        <taxon>Pezizomycetes</taxon>
        <taxon>Pezizales</taxon>
        <taxon>Pezizaceae</taxon>
        <taxon>Terfezia</taxon>
    </lineage>
</organism>
<keyword evidence="3" id="KW-1185">Reference proteome</keyword>
<gene>
    <name evidence="2" type="ORF">L211DRAFT_852542</name>
</gene>
<feature type="compositionally biased region" description="Acidic residues" evidence="1">
    <location>
        <begin position="209"/>
        <end position="219"/>
    </location>
</feature>
<dbReference type="InParanoid" id="A0A3N4LF85"/>
<dbReference type="EMBL" id="ML121576">
    <property type="protein sequence ID" value="RPB20139.1"/>
    <property type="molecule type" value="Genomic_DNA"/>
</dbReference>
<feature type="compositionally biased region" description="Basic and acidic residues" evidence="1">
    <location>
        <begin position="220"/>
        <end position="233"/>
    </location>
</feature>
<evidence type="ECO:0000313" key="3">
    <source>
        <dbReference type="Proteomes" id="UP000267821"/>
    </source>
</evidence>
<accession>A0A3N4LF85</accession>
<evidence type="ECO:0000313" key="2">
    <source>
        <dbReference type="EMBL" id="RPB20139.1"/>
    </source>
</evidence>
<dbReference type="AlphaFoldDB" id="A0A3N4LF85"/>
<protein>
    <submittedName>
        <fullName evidence="2">Uncharacterized protein</fullName>
    </submittedName>
</protein>
<proteinExistence type="predicted"/>